<keyword evidence="2" id="KW-1003">Cell membrane</keyword>
<comment type="subcellular location">
    <subcellularLocation>
        <location evidence="1 10">Cell membrane</location>
        <topology evidence="1 10">Multi-pass membrane protein</topology>
    </subcellularLocation>
</comment>
<organism evidence="11 12">
    <name type="scientific">Nylanderia fulva</name>
    <dbReference type="NCBI Taxonomy" id="613905"/>
    <lineage>
        <taxon>Eukaryota</taxon>
        <taxon>Metazoa</taxon>
        <taxon>Ecdysozoa</taxon>
        <taxon>Arthropoda</taxon>
        <taxon>Hexapoda</taxon>
        <taxon>Insecta</taxon>
        <taxon>Pterygota</taxon>
        <taxon>Neoptera</taxon>
        <taxon>Endopterygota</taxon>
        <taxon>Hymenoptera</taxon>
        <taxon>Apocrita</taxon>
        <taxon>Aculeata</taxon>
        <taxon>Formicoidea</taxon>
        <taxon>Formicidae</taxon>
        <taxon>Formicinae</taxon>
        <taxon>Nylanderia</taxon>
    </lineage>
</organism>
<comment type="caution">
    <text evidence="11">The sequence shown here is derived from an EMBL/GenBank/DDBJ whole genome shotgun (WGS) entry which is preliminary data.</text>
</comment>
<keyword evidence="4 10" id="KW-0812">Transmembrane</keyword>
<accession>A0A6G1LPW0</accession>
<dbReference type="GO" id="GO:0005886">
    <property type="term" value="C:plasma membrane"/>
    <property type="evidence" value="ECO:0007669"/>
    <property type="project" value="UniProtKB-SubCell"/>
</dbReference>
<dbReference type="Proteomes" id="UP000479987">
    <property type="component" value="Unassembled WGS sequence"/>
</dbReference>
<evidence type="ECO:0000256" key="4">
    <source>
        <dbReference type="ARBA" id="ARBA00022692"/>
    </source>
</evidence>
<dbReference type="AlphaFoldDB" id="A0A6G1LPW0"/>
<evidence type="ECO:0000256" key="9">
    <source>
        <dbReference type="ARBA" id="ARBA00023224"/>
    </source>
</evidence>
<evidence type="ECO:0000313" key="11">
    <source>
        <dbReference type="EMBL" id="KAF3054274.1"/>
    </source>
</evidence>
<gene>
    <name evidence="11" type="primary">Or-171</name>
    <name evidence="11" type="synonym">Nful_v1.0-Or-171</name>
    <name evidence="11" type="ORF">NFUL_NFUL000377</name>
</gene>
<keyword evidence="6 10" id="KW-1133">Transmembrane helix</keyword>
<dbReference type="GO" id="GO:0004984">
    <property type="term" value="F:olfactory receptor activity"/>
    <property type="evidence" value="ECO:0007669"/>
    <property type="project" value="InterPro"/>
</dbReference>
<evidence type="ECO:0000256" key="3">
    <source>
        <dbReference type="ARBA" id="ARBA00022606"/>
    </source>
</evidence>
<name>A0A6G1LPW0_9HYME</name>
<dbReference type="InterPro" id="IPR004117">
    <property type="entry name" value="7tm6_olfct_rcpt"/>
</dbReference>
<feature type="transmembrane region" description="Helical" evidence="10">
    <location>
        <begin position="123"/>
        <end position="145"/>
    </location>
</feature>
<keyword evidence="5 10" id="KW-0552">Olfaction</keyword>
<evidence type="ECO:0000256" key="5">
    <source>
        <dbReference type="ARBA" id="ARBA00022725"/>
    </source>
</evidence>
<evidence type="ECO:0000256" key="1">
    <source>
        <dbReference type="ARBA" id="ARBA00004651"/>
    </source>
</evidence>
<dbReference type="Pfam" id="PF02949">
    <property type="entry name" value="7tm_6"/>
    <property type="match status" value="1"/>
</dbReference>
<evidence type="ECO:0000256" key="2">
    <source>
        <dbReference type="ARBA" id="ARBA00022475"/>
    </source>
</evidence>
<keyword evidence="12" id="KW-1185">Reference proteome</keyword>
<dbReference type="PANTHER" id="PTHR21137">
    <property type="entry name" value="ODORANT RECEPTOR"/>
    <property type="match status" value="1"/>
</dbReference>
<feature type="transmembrane region" description="Helical" evidence="10">
    <location>
        <begin position="265"/>
        <end position="289"/>
    </location>
</feature>
<proteinExistence type="inferred from homology"/>
<dbReference type="PANTHER" id="PTHR21137:SF35">
    <property type="entry name" value="ODORANT RECEPTOR 19A-RELATED"/>
    <property type="match status" value="1"/>
</dbReference>
<feature type="transmembrane region" description="Helical" evidence="10">
    <location>
        <begin position="41"/>
        <end position="60"/>
    </location>
</feature>
<sequence>MASERWKEDIAYAITPFKLMVWPIGVWPLQVYNIYSLLRSVFGICLTGLGVILPIIELYMGCTNAEQNVDCLMLICCGTLGILKIIWFRIYANNLINNYNSALNDYLTIENTEERATMRKHAFIGRIIFCPLMCFSYFSCLMYALTPFMDFDKKNLNITKEDIILEYPIPSRCTLEYFHAPTSMYKILVIIEAFALFIMSNANAGNDALFLNITLHICGQVKILRNHFVKFDITRSQVYDRFNTIIQRHIYLIKMARELADMINFILLIQLFFISILLCIMGFQFLIALKIRDTAMMTQSLMVQSAFLMQLMMYSFIGNYLKIQMEEIASSIYQSAWYDFPTKIIKNIIFIFMQTESPVTFQAGHFITVNVSTLMNILKTSFSYLSVLRIMLET</sequence>
<evidence type="ECO:0000313" key="12">
    <source>
        <dbReference type="Proteomes" id="UP000479987"/>
    </source>
</evidence>
<dbReference type="GO" id="GO:0005549">
    <property type="term" value="F:odorant binding"/>
    <property type="evidence" value="ECO:0007669"/>
    <property type="project" value="InterPro"/>
</dbReference>
<dbReference type="EMBL" id="SGBU01000059">
    <property type="protein sequence ID" value="KAF3054274.1"/>
    <property type="molecule type" value="Genomic_DNA"/>
</dbReference>
<keyword evidence="3 10" id="KW-0716">Sensory transduction</keyword>
<comment type="caution">
    <text evidence="10">Lacks conserved residue(s) required for the propagation of feature annotation.</text>
</comment>
<comment type="similarity">
    <text evidence="10">Belongs to the insect chemoreceptor superfamily. Heteromeric odorant receptor channel (TC 1.A.69) family.</text>
</comment>
<evidence type="ECO:0000256" key="6">
    <source>
        <dbReference type="ARBA" id="ARBA00022989"/>
    </source>
</evidence>
<protein>
    <recommendedName>
        <fullName evidence="10">Odorant receptor</fullName>
    </recommendedName>
</protein>
<keyword evidence="8 10" id="KW-0675">Receptor</keyword>
<evidence type="ECO:0000256" key="8">
    <source>
        <dbReference type="ARBA" id="ARBA00023170"/>
    </source>
</evidence>
<reference evidence="11 12" key="1">
    <citation type="submission" date="2019-08" db="EMBL/GenBank/DDBJ databases">
        <title>High quality draft denovo assembly of Nylanderia fulva.</title>
        <authorList>
            <person name="Vargo E.L."/>
            <person name="Tarone A.M."/>
            <person name="Konganti K.R."/>
        </authorList>
    </citation>
    <scope>NUCLEOTIDE SEQUENCE [LARGE SCALE GENOMIC DNA]</scope>
    <source>
        <strain evidence="11">TAMU-Nful-2015</strain>
        <tissue evidence="11">Whole body</tissue>
    </source>
</reference>
<feature type="transmembrane region" description="Helical" evidence="10">
    <location>
        <begin position="72"/>
        <end position="92"/>
    </location>
</feature>
<feature type="transmembrane region" description="Helical" evidence="10">
    <location>
        <begin position="12"/>
        <end position="35"/>
    </location>
</feature>
<feature type="transmembrane region" description="Helical" evidence="10">
    <location>
        <begin position="301"/>
        <end position="321"/>
    </location>
</feature>
<dbReference type="GO" id="GO:0007165">
    <property type="term" value="P:signal transduction"/>
    <property type="evidence" value="ECO:0007669"/>
    <property type="project" value="UniProtKB-KW"/>
</dbReference>
<evidence type="ECO:0000256" key="10">
    <source>
        <dbReference type="RuleBase" id="RU351113"/>
    </source>
</evidence>
<keyword evidence="7 10" id="KW-0472">Membrane</keyword>
<keyword evidence="9 10" id="KW-0807">Transducer</keyword>
<evidence type="ECO:0000256" key="7">
    <source>
        <dbReference type="ARBA" id="ARBA00023136"/>
    </source>
</evidence>